<dbReference type="InterPro" id="IPR013766">
    <property type="entry name" value="Thioredoxin_domain"/>
</dbReference>
<gene>
    <name evidence="6" type="ORF">S06H3_52406</name>
</gene>
<keyword evidence="4" id="KW-0676">Redox-active center</keyword>
<proteinExistence type="predicted"/>
<dbReference type="InterPro" id="IPR036249">
    <property type="entry name" value="Thioredoxin-like_sf"/>
</dbReference>
<dbReference type="Pfam" id="PF02943">
    <property type="entry name" value="FeThRed_B"/>
    <property type="match status" value="1"/>
</dbReference>
<sequence length="197" mass="22665">MITLTDENFEKEITKSDKPVLVDFWALWCSPCFVLTPILEKLAEEYKDKFILAKVNLDYAPIAAQKYRIDRIPAVVLFKNGKPVSGFIGVKPEPVVKDIISQMLEDSEKKIGEIENIIKNYQEYAQKNGFKLNPDKGIVERLVKGLLENEKKYGAQYCPCRRITGNPEDDKGKICPCYWHQEELERDGHCFCGLFVK</sequence>
<dbReference type="InterPro" id="IPR036644">
    <property type="entry name" value="FTR_bsu_sf"/>
</dbReference>
<dbReference type="NCBIfam" id="TIGR01068">
    <property type="entry name" value="thioredoxin"/>
    <property type="match status" value="1"/>
</dbReference>
<keyword evidence="3" id="KW-1015">Disulfide bond</keyword>
<dbReference type="GO" id="GO:0015035">
    <property type="term" value="F:protein-disulfide reductase activity"/>
    <property type="evidence" value="ECO:0007669"/>
    <property type="project" value="InterPro"/>
</dbReference>
<dbReference type="GO" id="GO:0016730">
    <property type="term" value="F:oxidoreductase activity, acting on iron-sulfur proteins as donors"/>
    <property type="evidence" value="ECO:0007669"/>
    <property type="project" value="InterPro"/>
</dbReference>
<dbReference type="PANTHER" id="PTHR45663:SF11">
    <property type="entry name" value="GEO12009P1"/>
    <property type="match status" value="1"/>
</dbReference>
<dbReference type="InterPro" id="IPR005746">
    <property type="entry name" value="Thioredoxin"/>
</dbReference>
<dbReference type="GO" id="GO:0005829">
    <property type="term" value="C:cytosol"/>
    <property type="evidence" value="ECO:0007669"/>
    <property type="project" value="TreeGrafter"/>
</dbReference>
<dbReference type="FunFam" id="3.40.30.10:FF:000001">
    <property type="entry name" value="Thioredoxin"/>
    <property type="match status" value="1"/>
</dbReference>
<name>X1NYP7_9ZZZZ</name>
<evidence type="ECO:0000256" key="4">
    <source>
        <dbReference type="ARBA" id="ARBA00023284"/>
    </source>
</evidence>
<organism evidence="6">
    <name type="scientific">marine sediment metagenome</name>
    <dbReference type="NCBI Taxonomy" id="412755"/>
    <lineage>
        <taxon>unclassified sequences</taxon>
        <taxon>metagenomes</taxon>
        <taxon>ecological metagenomes</taxon>
    </lineage>
</organism>
<dbReference type="Gene3D" id="3.90.460.10">
    <property type="entry name" value="Ferredoxin thioredoxin reductase catalytic beta subunit"/>
    <property type="match status" value="1"/>
</dbReference>
<dbReference type="GO" id="GO:0045454">
    <property type="term" value="P:cell redox homeostasis"/>
    <property type="evidence" value="ECO:0007669"/>
    <property type="project" value="TreeGrafter"/>
</dbReference>
<dbReference type="PROSITE" id="PS51352">
    <property type="entry name" value="THIOREDOXIN_2"/>
    <property type="match status" value="1"/>
</dbReference>
<evidence type="ECO:0000256" key="1">
    <source>
        <dbReference type="ARBA" id="ARBA00022448"/>
    </source>
</evidence>
<dbReference type="SUPFAM" id="SSF52833">
    <property type="entry name" value="Thioredoxin-like"/>
    <property type="match status" value="1"/>
</dbReference>
<dbReference type="SUPFAM" id="SSF57662">
    <property type="entry name" value="Ferredoxin thioredoxin reductase (FTR), catalytic beta chain"/>
    <property type="match status" value="1"/>
</dbReference>
<dbReference type="EMBL" id="BARV01033331">
    <property type="protein sequence ID" value="GAI49172.1"/>
    <property type="molecule type" value="Genomic_DNA"/>
</dbReference>
<keyword evidence="1" id="KW-0813">Transport</keyword>
<comment type="caution">
    <text evidence="6">The sequence shown here is derived from an EMBL/GenBank/DDBJ whole genome shotgun (WGS) entry which is preliminary data.</text>
</comment>
<feature type="domain" description="Thioredoxin" evidence="5">
    <location>
        <begin position="1"/>
        <end position="105"/>
    </location>
</feature>
<evidence type="ECO:0000256" key="3">
    <source>
        <dbReference type="ARBA" id="ARBA00023157"/>
    </source>
</evidence>
<accession>X1NYP7</accession>
<dbReference type="InterPro" id="IPR004209">
    <property type="entry name" value="FTR_bsu"/>
</dbReference>
<keyword evidence="2" id="KW-0249">Electron transport</keyword>
<evidence type="ECO:0000256" key="2">
    <source>
        <dbReference type="ARBA" id="ARBA00022982"/>
    </source>
</evidence>
<dbReference type="PANTHER" id="PTHR45663">
    <property type="entry name" value="GEO12009P1"/>
    <property type="match status" value="1"/>
</dbReference>
<dbReference type="CDD" id="cd02956">
    <property type="entry name" value="ybbN"/>
    <property type="match status" value="1"/>
</dbReference>
<evidence type="ECO:0000313" key="6">
    <source>
        <dbReference type="EMBL" id="GAI49172.1"/>
    </source>
</evidence>
<dbReference type="AlphaFoldDB" id="X1NYP7"/>
<evidence type="ECO:0000259" key="5">
    <source>
        <dbReference type="PROSITE" id="PS51352"/>
    </source>
</evidence>
<reference evidence="6" key="1">
    <citation type="journal article" date="2014" name="Front. Microbiol.">
        <title>High frequency of phylogenetically diverse reductive dehalogenase-homologous genes in deep subseafloor sedimentary metagenomes.</title>
        <authorList>
            <person name="Kawai M."/>
            <person name="Futagami T."/>
            <person name="Toyoda A."/>
            <person name="Takaki Y."/>
            <person name="Nishi S."/>
            <person name="Hori S."/>
            <person name="Arai W."/>
            <person name="Tsubouchi T."/>
            <person name="Morono Y."/>
            <person name="Uchiyama I."/>
            <person name="Ito T."/>
            <person name="Fujiyama A."/>
            <person name="Inagaki F."/>
            <person name="Takami H."/>
        </authorList>
    </citation>
    <scope>NUCLEOTIDE SEQUENCE</scope>
    <source>
        <strain evidence="6">Expedition CK06-06</strain>
    </source>
</reference>
<dbReference type="Gene3D" id="3.40.30.10">
    <property type="entry name" value="Glutaredoxin"/>
    <property type="match status" value="1"/>
</dbReference>
<dbReference type="Pfam" id="PF00085">
    <property type="entry name" value="Thioredoxin"/>
    <property type="match status" value="1"/>
</dbReference>
<protein>
    <recommendedName>
        <fullName evidence="5">Thioredoxin domain-containing protein</fullName>
    </recommendedName>
</protein>